<dbReference type="RefSeq" id="WP_099383104.1">
    <property type="nucleotide sequence ID" value="NZ_PEBD01000008.1"/>
</dbReference>
<dbReference type="AlphaFoldDB" id="A0A2G3PMN9"/>
<evidence type="ECO:0000256" key="1">
    <source>
        <dbReference type="ARBA" id="ARBA00005254"/>
    </source>
</evidence>
<dbReference type="InterPro" id="IPR029069">
    <property type="entry name" value="HotDog_dom_sf"/>
</dbReference>
<dbReference type="InterPro" id="IPR039375">
    <property type="entry name" value="NodN-like"/>
</dbReference>
<organism evidence="3 4">
    <name type="scientific">Williamsia marianensis</name>
    <dbReference type="NCBI Taxonomy" id="85044"/>
    <lineage>
        <taxon>Bacteria</taxon>
        <taxon>Bacillati</taxon>
        <taxon>Actinomycetota</taxon>
        <taxon>Actinomycetes</taxon>
        <taxon>Mycobacteriales</taxon>
        <taxon>Nocardiaceae</taxon>
        <taxon>Williamsia</taxon>
    </lineage>
</organism>
<reference evidence="3 4" key="1">
    <citation type="submission" date="2017-10" db="EMBL/GenBank/DDBJ databases">
        <title>The draft genome sequence of Williamsia sp. BULT 1.1 isolated from the semi-arid grassland soils from South Africa.</title>
        <authorList>
            <person name="Kabwe M.H."/>
            <person name="Govender N."/>
            <person name="Mutseka Lunga P."/>
            <person name="Vikram S."/>
            <person name="Makhalanyane T.P."/>
        </authorList>
    </citation>
    <scope>NUCLEOTIDE SEQUENCE [LARGE SCALE GENOMIC DNA]</scope>
    <source>
        <strain evidence="3 4">BULT 1.1</strain>
    </source>
</reference>
<comment type="similarity">
    <text evidence="1">Belongs to the enoyl-CoA hydratase/isomerase family.</text>
</comment>
<sequence>MIKFDTLDAFEKAAGSHLGYSEWISISQNDINAFADATGDHQWIHTDTDAAARGPFGTTIAHGYLTVALIPRLTASIFSVGGLKMGINYGTNKIRFPSVVPVDSKIRAGAELVSVTPTSQGSLAVIRVTVERAGSHRPVCVADTVTLFA</sequence>
<comment type="caution">
    <text evidence="3">The sequence shown here is derived from an EMBL/GenBank/DDBJ whole genome shotgun (WGS) entry which is preliminary data.</text>
</comment>
<dbReference type="Gene3D" id="3.10.129.10">
    <property type="entry name" value="Hotdog Thioesterase"/>
    <property type="match status" value="1"/>
</dbReference>
<dbReference type="Pfam" id="PF01575">
    <property type="entry name" value="MaoC_dehydratas"/>
    <property type="match status" value="1"/>
</dbReference>
<evidence type="ECO:0000313" key="3">
    <source>
        <dbReference type="EMBL" id="PHV67108.1"/>
    </source>
</evidence>
<evidence type="ECO:0000313" key="4">
    <source>
        <dbReference type="Proteomes" id="UP000225108"/>
    </source>
</evidence>
<proteinExistence type="inferred from homology"/>
<gene>
    <name evidence="3" type="ORF">CSW57_12975</name>
</gene>
<name>A0A2G3PMN9_WILMA</name>
<dbReference type="CDD" id="cd03450">
    <property type="entry name" value="NodN"/>
    <property type="match status" value="1"/>
</dbReference>
<accession>A0A2G3PMN9</accession>
<dbReference type="PANTHER" id="PTHR42993:SF1">
    <property type="entry name" value="MAOC-LIKE DEHYDRATASE DOMAIN-CONTAINING PROTEIN"/>
    <property type="match status" value="1"/>
</dbReference>
<dbReference type="PANTHER" id="PTHR42993">
    <property type="entry name" value="MAOC-LIKE DEHYDRATASE DOMAIN-CONTAINING PROTEIN"/>
    <property type="match status" value="1"/>
</dbReference>
<evidence type="ECO:0000259" key="2">
    <source>
        <dbReference type="Pfam" id="PF01575"/>
    </source>
</evidence>
<dbReference type="EMBL" id="PEBD01000008">
    <property type="protein sequence ID" value="PHV67108.1"/>
    <property type="molecule type" value="Genomic_DNA"/>
</dbReference>
<dbReference type="InterPro" id="IPR002539">
    <property type="entry name" value="MaoC-like_dom"/>
</dbReference>
<feature type="domain" description="MaoC-like" evidence="2">
    <location>
        <begin position="10"/>
        <end position="125"/>
    </location>
</feature>
<protein>
    <submittedName>
        <fullName evidence="3">Dehydratase</fullName>
    </submittedName>
</protein>
<dbReference type="Proteomes" id="UP000225108">
    <property type="component" value="Unassembled WGS sequence"/>
</dbReference>
<dbReference type="SUPFAM" id="SSF54637">
    <property type="entry name" value="Thioesterase/thiol ester dehydrase-isomerase"/>
    <property type="match status" value="1"/>
</dbReference>